<keyword evidence="4" id="KW-1185">Reference proteome</keyword>
<dbReference type="OrthoDB" id="2498029at2759"/>
<dbReference type="AlphaFoldDB" id="A0A3S3P9E7"/>
<dbReference type="PANTHER" id="PTHR11614">
    <property type="entry name" value="PHOSPHOLIPASE-RELATED"/>
    <property type="match status" value="1"/>
</dbReference>
<dbReference type="Proteomes" id="UP000283530">
    <property type="component" value="Unassembled WGS sequence"/>
</dbReference>
<gene>
    <name evidence="3" type="ORF">CKAN_01489600</name>
</gene>
<dbReference type="EMBL" id="QPKB01000005">
    <property type="protein sequence ID" value="RWR86015.1"/>
    <property type="molecule type" value="Genomic_DNA"/>
</dbReference>
<proteinExistence type="predicted"/>
<reference evidence="3 4" key="1">
    <citation type="journal article" date="2019" name="Nat. Plants">
        <title>Stout camphor tree genome fills gaps in understanding of flowering plant genome evolution.</title>
        <authorList>
            <person name="Chaw S.M."/>
            <person name="Liu Y.C."/>
            <person name="Wu Y.W."/>
            <person name="Wang H.Y."/>
            <person name="Lin C.I."/>
            <person name="Wu C.S."/>
            <person name="Ke H.M."/>
            <person name="Chang L.Y."/>
            <person name="Hsu C.Y."/>
            <person name="Yang H.T."/>
            <person name="Sudianto E."/>
            <person name="Hsu M.H."/>
            <person name="Wu K.P."/>
            <person name="Wang L.N."/>
            <person name="Leebens-Mack J.H."/>
            <person name="Tsai I.J."/>
        </authorList>
    </citation>
    <scope>NUCLEOTIDE SEQUENCE [LARGE SCALE GENOMIC DNA]</scope>
    <source>
        <strain evidence="4">cv. Chaw 1501</strain>
        <tissue evidence="3">Young leaves</tissue>
    </source>
</reference>
<dbReference type="STRING" id="337451.A0A3S3P9E7"/>
<keyword evidence="1" id="KW-0812">Transmembrane</keyword>
<feature type="transmembrane region" description="Helical" evidence="1">
    <location>
        <begin position="144"/>
        <end position="165"/>
    </location>
</feature>
<evidence type="ECO:0000313" key="4">
    <source>
        <dbReference type="Proteomes" id="UP000283530"/>
    </source>
</evidence>
<feature type="domain" description="Serine aminopeptidase S33" evidence="2">
    <location>
        <begin position="69"/>
        <end position="139"/>
    </location>
</feature>
<protein>
    <submittedName>
        <fullName evidence="3">Caffeoylshikimate esterase-like protein</fullName>
    </submittedName>
</protein>
<dbReference type="InterPro" id="IPR029058">
    <property type="entry name" value="AB_hydrolase_fold"/>
</dbReference>
<dbReference type="InterPro" id="IPR022742">
    <property type="entry name" value="Hydrolase_4"/>
</dbReference>
<sequence>MHCFYGLEHCWYNTRLSIFIDFGCGHCFVACVDFFLQAKDKENVKYEEEFISNSRGMKLFTCRWLPINQEPKALIFLCHGYAVECSITMKDTGIRLAKAGFAVYGMDHLGHGKSSGLRGYISNFDELVNDCSDYYTSICGKDDFVLSPLYFLLWVFFFVGLLNLLPTHFRKKGEQEEAEISTWGVHGRSYGSFSAQKESQVLEWCHFDCPHVQGHIADEMKPPQAVIKILTMLSKVFPKWKIIPTQDVIDMAIKDPEKRVEVRSNQYCYMEKLHLKTGYQLLTASLEIEQKLHEVNQPFHLNF</sequence>
<accession>A0A3S3P9E7</accession>
<dbReference type="Pfam" id="PF12146">
    <property type="entry name" value="Hydrolase_4"/>
    <property type="match status" value="2"/>
</dbReference>
<evidence type="ECO:0000313" key="3">
    <source>
        <dbReference type="EMBL" id="RWR86015.1"/>
    </source>
</evidence>
<evidence type="ECO:0000259" key="2">
    <source>
        <dbReference type="Pfam" id="PF12146"/>
    </source>
</evidence>
<organism evidence="3 4">
    <name type="scientific">Cinnamomum micranthum f. kanehirae</name>
    <dbReference type="NCBI Taxonomy" id="337451"/>
    <lineage>
        <taxon>Eukaryota</taxon>
        <taxon>Viridiplantae</taxon>
        <taxon>Streptophyta</taxon>
        <taxon>Embryophyta</taxon>
        <taxon>Tracheophyta</taxon>
        <taxon>Spermatophyta</taxon>
        <taxon>Magnoliopsida</taxon>
        <taxon>Magnoliidae</taxon>
        <taxon>Laurales</taxon>
        <taxon>Lauraceae</taxon>
        <taxon>Cinnamomum</taxon>
    </lineage>
</organism>
<dbReference type="InterPro" id="IPR051044">
    <property type="entry name" value="MAG_DAG_Lipase"/>
</dbReference>
<name>A0A3S3P9E7_9MAGN</name>
<keyword evidence="1" id="KW-0472">Membrane</keyword>
<dbReference type="Gene3D" id="3.40.50.1820">
    <property type="entry name" value="alpha/beta hydrolase"/>
    <property type="match status" value="1"/>
</dbReference>
<evidence type="ECO:0000256" key="1">
    <source>
        <dbReference type="SAM" id="Phobius"/>
    </source>
</evidence>
<keyword evidence="1" id="KW-1133">Transmembrane helix</keyword>
<dbReference type="SUPFAM" id="SSF53474">
    <property type="entry name" value="alpha/beta-Hydrolases"/>
    <property type="match status" value="1"/>
</dbReference>
<comment type="caution">
    <text evidence="3">The sequence shown here is derived from an EMBL/GenBank/DDBJ whole genome shotgun (WGS) entry which is preliminary data.</text>
</comment>
<feature type="domain" description="Serine aminopeptidase S33" evidence="2">
    <location>
        <begin position="220"/>
        <end position="300"/>
    </location>
</feature>